<dbReference type="Proteomes" id="UP000239549">
    <property type="component" value="Unassembled WGS sequence"/>
</dbReference>
<dbReference type="EMBL" id="BFAV01000098">
    <property type="protein sequence ID" value="GBF33398.1"/>
    <property type="molecule type" value="Genomic_DNA"/>
</dbReference>
<evidence type="ECO:0000256" key="1">
    <source>
        <dbReference type="SAM" id="MobiDB-lite"/>
    </source>
</evidence>
<evidence type="ECO:0000313" key="2">
    <source>
        <dbReference type="EMBL" id="GBF33398.1"/>
    </source>
</evidence>
<protein>
    <recommendedName>
        <fullName evidence="4">Lipoprotein</fullName>
    </recommendedName>
</protein>
<dbReference type="Gene3D" id="2.40.360.20">
    <property type="match status" value="1"/>
</dbReference>
<name>A0A2L2XB30_9FIRM</name>
<keyword evidence="3" id="KW-1185">Reference proteome</keyword>
<comment type="caution">
    <text evidence="2">The sequence shown here is derived from an EMBL/GenBank/DDBJ whole genome shotgun (WGS) entry which is preliminary data.</text>
</comment>
<accession>A0A2L2XB30</accession>
<feature type="region of interest" description="Disordered" evidence="1">
    <location>
        <begin position="1"/>
        <end position="33"/>
    </location>
</feature>
<gene>
    <name evidence="2" type="ORF">DCCM_2499</name>
</gene>
<proteinExistence type="predicted"/>
<organism evidence="2 3">
    <name type="scientific">Desulfocucumis palustris</name>
    <dbReference type="NCBI Taxonomy" id="1898651"/>
    <lineage>
        <taxon>Bacteria</taxon>
        <taxon>Bacillati</taxon>
        <taxon>Bacillota</taxon>
        <taxon>Clostridia</taxon>
        <taxon>Eubacteriales</taxon>
        <taxon>Desulfocucumaceae</taxon>
        <taxon>Desulfocucumis</taxon>
    </lineage>
</organism>
<feature type="compositionally biased region" description="Basic and acidic residues" evidence="1">
    <location>
        <begin position="17"/>
        <end position="31"/>
    </location>
</feature>
<evidence type="ECO:0000313" key="3">
    <source>
        <dbReference type="Proteomes" id="UP000239549"/>
    </source>
</evidence>
<reference evidence="3" key="1">
    <citation type="submission" date="2018-02" db="EMBL/GenBank/DDBJ databases">
        <title>Genome sequence of Desulfocucumis palustris strain NAW-5.</title>
        <authorList>
            <person name="Watanabe M."/>
            <person name="Kojima H."/>
            <person name="Fukui M."/>
        </authorList>
    </citation>
    <scope>NUCLEOTIDE SEQUENCE [LARGE SCALE GENOMIC DNA]</scope>
    <source>
        <strain evidence="3">NAW-5</strain>
    </source>
</reference>
<sequence length="197" mass="21726">MAGCSGPFDTPPQTAGGKDKPKQQETVKKPGDYFPLTRGSTWNYLGKGNEYASFSREVTYEKGNLSQTRTENGGTVGTAVFETTDLAVTRVFFRGEEYDGKDYLDATPNDNTIILKEPLEAGTSWVDRSGAQREIVDVKASVSTPAGNFKNCLRVKISNEHSTIYEYYKEGVGMIKNEFISGDNRVTSTLEKYSIGK</sequence>
<dbReference type="AlphaFoldDB" id="A0A2L2XB30"/>
<evidence type="ECO:0008006" key="4">
    <source>
        <dbReference type="Google" id="ProtNLM"/>
    </source>
</evidence>